<dbReference type="EMBL" id="UINC01048052">
    <property type="protein sequence ID" value="SVB58104.1"/>
    <property type="molecule type" value="Genomic_DNA"/>
</dbReference>
<proteinExistence type="predicted"/>
<protein>
    <submittedName>
        <fullName evidence="1">Uncharacterized protein</fullName>
    </submittedName>
</protein>
<evidence type="ECO:0000313" key="1">
    <source>
        <dbReference type="EMBL" id="SVB58104.1"/>
    </source>
</evidence>
<gene>
    <name evidence="1" type="ORF">METZ01_LOCUS210958</name>
</gene>
<name>A0A382F6Z2_9ZZZZ</name>
<reference evidence="1" key="1">
    <citation type="submission" date="2018-05" db="EMBL/GenBank/DDBJ databases">
        <authorList>
            <person name="Lanie J.A."/>
            <person name="Ng W.-L."/>
            <person name="Kazmierczak K.M."/>
            <person name="Andrzejewski T.M."/>
            <person name="Davidsen T.M."/>
            <person name="Wayne K.J."/>
            <person name="Tettelin H."/>
            <person name="Glass J.I."/>
            <person name="Rusch D."/>
            <person name="Podicherti R."/>
            <person name="Tsui H.-C.T."/>
            <person name="Winkler M.E."/>
        </authorList>
    </citation>
    <scope>NUCLEOTIDE SEQUENCE</scope>
</reference>
<accession>A0A382F6Z2</accession>
<sequence length="34" mass="3667">VLPPKTSISINILEKILPATFKSFGTTNKVTNHG</sequence>
<feature type="non-terminal residue" evidence="1">
    <location>
        <position position="1"/>
    </location>
</feature>
<dbReference type="AlphaFoldDB" id="A0A382F6Z2"/>
<organism evidence="1">
    <name type="scientific">marine metagenome</name>
    <dbReference type="NCBI Taxonomy" id="408172"/>
    <lineage>
        <taxon>unclassified sequences</taxon>
        <taxon>metagenomes</taxon>
        <taxon>ecological metagenomes</taxon>
    </lineage>
</organism>